<organism evidence="3 4">
    <name type="scientific">Dispira parvispora</name>
    <dbReference type="NCBI Taxonomy" id="1520584"/>
    <lineage>
        <taxon>Eukaryota</taxon>
        <taxon>Fungi</taxon>
        <taxon>Fungi incertae sedis</taxon>
        <taxon>Zoopagomycota</taxon>
        <taxon>Kickxellomycotina</taxon>
        <taxon>Dimargaritomycetes</taxon>
        <taxon>Dimargaritales</taxon>
        <taxon>Dimargaritaceae</taxon>
        <taxon>Dispira</taxon>
    </lineage>
</organism>
<evidence type="ECO:0000256" key="2">
    <source>
        <dbReference type="SAM" id="SignalP"/>
    </source>
</evidence>
<evidence type="ECO:0000256" key="1">
    <source>
        <dbReference type="SAM" id="MobiDB-lite"/>
    </source>
</evidence>
<dbReference type="EMBL" id="JANBPY010000022">
    <property type="protein sequence ID" value="KAJ1969808.1"/>
    <property type="molecule type" value="Genomic_DNA"/>
</dbReference>
<gene>
    <name evidence="3" type="ORF">IWQ62_000386</name>
</gene>
<feature type="chain" id="PRO_5040778395" evidence="2">
    <location>
        <begin position="25"/>
        <end position="278"/>
    </location>
</feature>
<accession>A0A9W8E640</accession>
<dbReference type="Proteomes" id="UP001150925">
    <property type="component" value="Unassembled WGS sequence"/>
</dbReference>
<feature type="signal peptide" evidence="2">
    <location>
        <begin position="1"/>
        <end position="24"/>
    </location>
</feature>
<dbReference type="AlphaFoldDB" id="A0A9W8E640"/>
<dbReference type="SUPFAM" id="SSF50685">
    <property type="entry name" value="Barwin-like endoglucanases"/>
    <property type="match status" value="1"/>
</dbReference>
<feature type="compositionally biased region" description="Polar residues" evidence="1">
    <location>
        <begin position="152"/>
        <end position="168"/>
    </location>
</feature>
<dbReference type="OrthoDB" id="5561496at2759"/>
<protein>
    <submittedName>
        <fullName evidence="3">Uncharacterized protein</fullName>
    </submittedName>
</protein>
<feature type="compositionally biased region" description="Low complexity" evidence="1">
    <location>
        <begin position="183"/>
        <end position="195"/>
    </location>
</feature>
<dbReference type="InterPro" id="IPR036908">
    <property type="entry name" value="RlpA-like_sf"/>
</dbReference>
<reference evidence="3" key="1">
    <citation type="submission" date="2022-07" db="EMBL/GenBank/DDBJ databases">
        <title>Phylogenomic reconstructions and comparative analyses of Kickxellomycotina fungi.</title>
        <authorList>
            <person name="Reynolds N.K."/>
            <person name="Stajich J.E."/>
            <person name="Barry K."/>
            <person name="Grigoriev I.V."/>
            <person name="Crous P."/>
            <person name="Smith M.E."/>
        </authorList>
    </citation>
    <scope>NUCLEOTIDE SEQUENCE</scope>
    <source>
        <strain evidence="3">RSA 1196</strain>
    </source>
</reference>
<keyword evidence="4" id="KW-1185">Reference proteome</keyword>
<sequence length="278" mass="28635">MLSLQNLCATTIVAILFGSELVSSSLSGSGTITPHNYVDMGTSALTNNPPSCGMPYASLDITRITAIQTMDKSSECGKCIKVTNGDDPSKFIHVLAVDTGGRGLDVSTVAYKELFGQDTDPAPASWEAAEDSDCSGIWSNGMSEKSEDATTAPETSTSAKPVQGNSASDYVRPVTNMGDGHSSTHSSSQSTVNTTDSTGSTNGDESDPNATQGTTSRSPNYKSSTAKESSTSLDDSDPDDPLAGLKSGGSTSVTFCASSLITTSLLAFVTAGFLTFHS</sequence>
<feature type="compositionally biased region" description="Polar residues" evidence="1">
    <location>
        <begin position="196"/>
        <end position="231"/>
    </location>
</feature>
<comment type="caution">
    <text evidence="3">The sequence shown here is derived from an EMBL/GenBank/DDBJ whole genome shotgun (WGS) entry which is preliminary data.</text>
</comment>
<evidence type="ECO:0000313" key="3">
    <source>
        <dbReference type="EMBL" id="KAJ1969808.1"/>
    </source>
</evidence>
<keyword evidence="2" id="KW-0732">Signal</keyword>
<proteinExistence type="predicted"/>
<name>A0A9W8E640_9FUNG</name>
<evidence type="ECO:0000313" key="4">
    <source>
        <dbReference type="Proteomes" id="UP001150925"/>
    </source>
</evidence>
<dbReference type="Gene3D" id="2.40.40.10">
    <property type="entry name" value="RlpA-like domain"/>
    <property type="match status" value="1"/>
</dbReference>
<feature type="region of interest" description="Disordered" evidence="1">
    <location>
        <begin position="117"/>
        <end position="248"/>
    </location>
</feature>